<evidence type="ECO:0000256" key="1">
    <source>
        <dbReference type="ARBA" id="ARBA00000900"/>
    </source>
</evidence>
<dbReference type="GO" id="GO:0061630">
    <property type="term" value="F:ubiquitin protein ligase activity"/>
    <property type="evidence" value="ECO:0007669"/>
    <property type="project" value="UniProtKB-UniRule"/>
</dbReference>
<organism evidence="13 14">
    <name type="scientific">Knufia fluminis</name>
    <dbReference type="NCBI Taxonomy" id="191047"/>
    <lineage>
        <taxon>Eukaryota</taxon>
        <taxon>Fungi</taxon>
        <taxon>Dikarya</taxon>
        <taxon>Ascomycota</taxon>
        <taxon>Pezizomycotina</taxon>
        <taxon>Eurotiomycetes</taxon>
        <taxon>Chaetothyriomycetidae</taxon>
        <taxon>Chaetothyriales</taxon>
        <taxon>Trichomeriaceae</taxon>
        <taxon>Knufia</taxon>
    </lineage>
</organism>
<evidence type="ECO:0000256" key="11">
    <source>
        <dbReference type="SAM" id="MobiDB-lite"/>
    </source>
</evidence>
<evidence type="ECO:0000256" key="5">
    <source>
        <dbReference type="ARBA" id="ARBA00022771"/>
    </source>
</evidence>
<keyword evidence="5 10" id="KW-0863">Zinc-finger</keyword>
<dbReference type="EC" id="2.3.2.27" evidence="10"/>
<dbReference type="GO" id="GO:0016567">
    <property type="term" value="P:protein ubiquitination"/>
    <property type="evidence" value="ECO:0007669"/>
    <property type="project" value="UniProtKB-UniRule"/>
</dbReference>
<dbReference type="PROSITE" id="PS51157">
    <property type="entry name" value="ZF_UBR"/>
    <property type="match status" value="1"/>
</dbReference>
<keyword evidence="4 10" id="KW-0479">Metal-binding</keyword>
<proteinExistence type="inferred from homology"/>
<comment type="function">
    <text evidence="10">Ubiquitin ligase protein which is a component of the N-end rule pathway. Recognizes and binds to proteins bearing specific N-terminal residues that are destabilizing according to the N-end rule, leading to their ubiquitination and subsequent degradation.</text>
</comment>
<evidence type="ECO:0000256" key="2">
    <source>
        <dbReference type="ARBA" id="ARBA00004906"/>
    </source>
</evidence>
<dbReference type="CDD" id="cd19670">
    <property type="entry name" value="UBR-box_UBR1_2_3"/>
    <property type="match status" value="1"/>
</dbReference>
<dbReference type="FunFam" id="2.10.110.30:FF:000002">
    <property type="entry name" value="Putative e3 ubiquitin-protein ligase ubr3"/>
    <property type="match status" value="1"/>
</dbReference>
<evidence type="ECO:0000256" key="4">
    <source>
        <dbReference type="ARBA" id="ARBA00022723"/>
    </source>
</evidence>
<keyword evidence="3 10" id="KW-0808">Transferase</keyword>
<dbReference type="GO" id="GO:0000151">
    <property type="term" value="C:ubiquitin ligase complex"/>
    <property type="evidence" value="ECO:0007669"/>
    <property type="project" value="TreeGrafter"/>
</dbReference>
<evidence type="ECO:0000256" key="3">
    <source>
        <dbReference type="ARBA" id="ARBA00022679"/>
    </source>
</evidence>
<evidence type="ECO:0000256" key="9">
    <source>
        <dbReference type="PROSITE-ProRule" id="PRU00508"/>
    </source>
</evidence>
<comment type="similarity">
    <text evidence="8 10">Belongs to the E3 ubiquitin-protein ligase UBR1-like family.</text>
</comment>
<evidence type="ECO:0000256" key="10">
    <source>
        <dbReference type="RuleBase" id="RU366018"/>
    </source>
</evidence>
<evidence type="ECO:0000313" key="13">
    <source>
        <dbReference type="EMBL" id="KAK5952982.1"/>
    </source>
</evidence>
<dbReference type="PANTHER" id="PTHR21497">
    <property type="entry name" value="UBIQUITIN LIGASE E3 ALPHA-RELATED"/>
    <property type="match status" value="1"/>
</dbReference>
<evidence type="ECO:0000256" key="7">
    <source>
        <dbReference type="ARBA" id="ARBA00022833"/>
    </source>
</evidence>
<dbReference type="Gene3D" id="2.10.110.30">
    <property type="match status" value="1"/>
</dbReference>
<evidence type="ECO:0000256" key="6">
    <source>
        <dbReference type="ARBA" id="ARBA00022786"/>
    </source>
</evidence>
<keyword evidence="6 10" id="KW-0833">Ubl conjugation pathway</keyword>
<dbReference type="AlphaFoldDB" id="A0AAN8I3P6"/>
<dbReference type="EMBL" id="JAKLMC020000013">
    <property type="protein sequence ID" value="KAK5952982.1"/>
    <property type="molecule type" value="Genomic_DNA"/>
</dbReference>
<sequence>MTEVVGTIAACLELTLFIKAQVTKFVDAADNLKAISNDVELTGNFLAQLEATLKKDKDEPATARRPSKQGVETAARAIEKCHNILNKMKRLIIEVLGSRIKDDGKVYGSIGTRTRFRQRESKLLGLKTELKECELHIVLANSILTLGLSKQPSQQDRLHPRDQVEIANLTLTVGLIWEKLNKPSNAQPAVSQPPKSPDSVNPITVQAGGDKGLGHSPGNSATGVDRGNIARIQHSPGLTDALNRQAVRWLNDPFDRDMINIFDVTDQQLQRLVSIASQLPITPRTALGQGTSTTHYADEGEPVEIIVQDPPMVRLYDREDKERRKETVVRGRAEAQILRTQEQQPTFSSNQELVDYLINSWTTPTAPSSSDSAKLKPQRDQDQPSKRRSSHSKSPSPNRRSITACGHRFKPIEPMFHCSTCALGSTVVLCGDCFEKSDHYDHDWEEQYSRSGQSVCDCGDSTAFKRSIRCKKHGETKPAAVVVERER</sequence>
<comment type="caution">
    <text evidence="13">The sequence shown here is derived from an EMBL/GenBank/DDBJ whole genome shotgun (WGS) entry which is preliminary data.</text>
</comment>
<name>A0AAN8I3P6_9EURO</name>
<dbReference type="InterPro" id="IPR039164">
    <property type="entry name" value="UBR1-like"/>
</dbReference>
<evidence type="ECO:0000259" key="12">
    <source>
        <dbReference type="PROSITE" id="PS51157"/>
    </source>
</evidence>
<feature type="compositionally biased region" description="Basic and acidic residues" evidence="11">
    <location>
        <begin position="373"/>
        <end position="385"/>
    </location>
</feature>
<comment type="pathway">
    <text evidence="2 10">Protein modification; protein ubiquitination.</text>
</comment>
<keyword evidence="13" id="KW-0012">Acyltransferase</keyword>
<feature type="region of interest" description="Disordered" evidence="11">
    <location>
        <begin position="365"/>
        <end position="403"/>
    </location>
</feature>
<dbReference type="GO" id="GO:0008270">
    <property type="term" value="F:zinc ion binding"/>
    <property type="evidence" value="ECO:0007669"/>
    <property type="project" value="UniProtKB-UniRule"/>
</dbReference>
<feature type="zinc finger region" description="UBR-type" evidence="9">
    <location>
        <begin position="403"/>
        <end position="475"/>
    </location>
</feature>
<dbReference type="InterPro" id="IPR003126">
    <property type="entry name" value="Znf_UBR"/>
</dbReference>
<dbReference type="Proteomes" id="UP001316803">
    <property type="component" value="Unassembled WGS sequence"/>
</dbReference>
<reference evidence="13 14" key="1">
    <citation type="submission" date="2022-12" db="EMBL/GenBank/DDBJ databases">
        <title>Genomic features and morphological characterization of a novel Knufia sp. strain isolated from spacecraft assembly facility.</title>
        <authorList>
            <person name="Teixeira M."/>
            <person name="Chander A.M."/>
            <person name="Stajich J.E."/>
            <person name="Venkateswaran K."/>
        </authorList>
    </citation>
    <scope>NUCLEOTIDE SEQUENCE [LARGE SCALE GENOMIC DNA]</scope>
    <source>
        <strain evidence="13 14">FJI-L2-BK-P2</strain>
    </source>
</reference>
<feature type="domain" description="UBR-type" evidence="12">
    <location>
        <begin position="403"/>
        <end position="475"/>
    </location>
</feature>
<evidence type="ECO:0000313" key="14">
    <source>
        <dbReference type="Proteomes" id="UP001316803"/>
    </source>
</evidence>
<dbReference type="GO" id="GO:0005737">
    <property type="term" value="C:cytoplasm"/>
    <property type="evidence" value="ECO:0007669"/>
    <property type="project" value="TreeGrafter"/>
</dbReference>
<dbReference type="PANTHER" id="PTHR21497:SF24">
    <property type="entry name" value="E3 UBIQUITIN-PROTEIN LIGASE UBR1"/>
    <property type="match status" value="1"/>
</dbReference>
<protein>
    <recommendedName>
        <fullName evidence="10">E3 ubiquitin-protein ligase</fullName>
        <ecNumber evidence="10">2.3.2.27</ecNumber>
    </recommendedName>
</protein>
<comment type="catalytic activity">
    <reaction evidence="1 10">
        <text>S-ubiquitinyl-[E2 ubiquitin-conjugating enzyme]-L-cysteine + [acceptor protein]-L-lysine = [E2 ubiquitin-conjugating enzyme]-L-cysteine + N(6)-ubiquitinyl-[acceptor protein]-L-lysine.</text>
        <dbReference type="EC" id="2.3.2.27"/>
    </reaction>
</comment>
<dbReference type="Pfam" id="PF02207">
    <property type="entry name" value="zf-UBR"/>
    <property type="match status" value="1"/>
</dbReference>
<evidence type="ECO:0000256" key="8">
    <source>
        <dbReference type="ARBA" id="ARBA00046341"/>
    </source>
</evidence>
<keyword evidence="14" id="KW-1185">Reference proteome</keyword>
<dbReference type="GO" id="GO:0071596">
    <property type="term" value="P:ubiquitin-dependent protein catabolic process via the N-end rule pathway"/>
    <property type="evidence" value="ECO:0007669"/>
    <property type="project" value="UniProtKB-UniRule"/>
</dbReference>
<gene>
    <name evidence="13" type="primary">UBR1_1</name>
    <name evidence="13" type="ORF">OHC33_006103</name>
</gene>
<feature type="compositionally biased region" description="Low complexity" evidence="11">
    <location>
        <begin position="392"/>
        <end position="401"/>
    </location>
</feature>
<keyword evidence="7 10" id="KW-0862">Zinc</keyword>
<dbReference type="SMART" id="SM00396">
    <property type="entry name" value="ZnF_UBR1"/>
    <property type="match status" value="1"/>
</dbReference>
<accession>A0AAN8I3P6</accession>
<feature type="region of interest" description="Disordered" evidence="11">
    <location>
        <begin position="184"/>
        <end position="225"/>
    </location>
</feature>